<dbReference type="GO" id="GO:0016987">
    <property type="term" value="F:sigma factor activity"/>
    <property type="evidence" value="ECO:0007669"/>
    <property type="project" value="UniProtKB-KW"/>
</dbReference>
<dbReference type="PANTHER" id="PTHR43133">
    <property type="entry name" value="RNA POLYMERASE ECF-TYPE SIGMA FACTO"/>
    <property type="match status" value="1"/>
</dbReference>
<feature type="domain" description="RNA polymerase sigma factor 70 region 4 type 2" evidence="6">
    <location>
        <begin position="134"/>
        <end position="184"/>
    </location>
</feature>
<dbReference type="InterPro" id="IPR036388">
    <property type="entry name" value="WH-like_DNA-bd_sf"/>
</dbReference>
<protein>
    <submittedName>
        <fullName evidence="7">RNA polymerase sigma factor sigM</fullName>
    </submittedName>
</protein>
<evidence type="ECO:0000313" key="8">
    <source>
        <dbReference type="Proteomes" id="UP000254893"/>
    </source>
</evidence>
<evidence type="ECO:0000259" key="5">
    <source>
        <dbReference type="Pfam" id="PF04542"/>
    </source>
</evidence>
<evidence type="ECO:0000256" key="1">
    <source>
        <dbReference type="ARBA" id="ARBA00010641"/>
    </source>
</evidence>
<evidence type="ECO:0000256" key="2">
    <source>
        <dbReference type="ARBA" id="ARBA00023015"/>
    </source>
</evidence>
<dbReference type="SUPFAM" id="SSF88946">
    <property type="entry name" value="Sigma2 domain of RNA polymerase sigma factors"/>
    <property type="match status" value="1"/>
</dbReference>
<dbReference type="Pfam" id="PF04542">
    <property type="entry name" value="Sigma70_r2"/>
    <property type="match status" value="1"/>
</dbReference>
<dbReference type="Gene3D" id="1.10.1740.10">
    <property type="match status" value="1"/>
</dbReference>
<dbReference type="InterPro" id="IPR039425">
    <property type="entry name" value="RNA_pol_sigma-70-like"/>
</dbReference>
<dbReference type="Proteomes" id="UP000254893">
    <property type="component" value="Unassembled WGS sequence"/>
</dbReference>
<evidence type="ECO:0000256" key="3">
    <source>
        <dbReference type="ARBA" id="ARBA00023082"/>
    </source>
</evidence>
<dbReference type="Pfam" id="PF08281">
    <property type="entry name" value="Sigma70_r4_2"/>
    <property type="match status" value="1"/>
</dbReference>
<dbReference type="InterPro" id="IPR013324">
    <property type="entry name" value="RNA_pol_sigma_r3/r4-like"/>
</dbReference>
<keyword evidence="4" id="KW-0804">Transcription</keyword>
<dbReference type="InterPro" id="IPR007627">
    <property type="entry name" value="RNA_pol_sigma70_r2"/>
</dbReference>
<dbReference type="PANTHER" id="PTHR43133:SF46">
    <property type="entry name" value="RNA POLYMERASE SIGMA-70 FACTOR ECF SUBFAMILY"/>
    <property type="match status" value="1"/>
</dbReference>
<dbReference type="InterPro" id="IPR013249">
    <property type="entry name" value="RNA_pol_sigma70_r4_t2"/>
</dbReference>
<accession>A0A380CMQ9</accession>
<reference evidence="7 8" key="1">
    <citation type="submission" date="2018-06" db="EMBL/GenBank/DDBJ databases">
        <authorList>
            <consortium name="Pathogen Informatics"/>
            <person name="Doyle S."/>
        </authorList>
    </citation>
    <scope>NUCLEOTIDE SEQUENCE [LARGE SCALE GENOMIC DNA]</scope>
    <source>
        <strain evidence="7 8">NCTC11388</strain>
    </source>
</reference>
<dbReference type="Gene3D" id="1.10.10.10">
    <property type="entry name" value="Winged helix-like DNA-binding domain superfamily/Winged helix DNA-binding domain"/>
    <property type="match status" value="1"/>
</dbReference>
<evidence type="ECO:0000259" key="6">
    <source>
        <dbReference type="Pfam" id="PF08281"/>
    </source>
</evidence>
<dbReference type="NCBIfam" id="TIGR02937">
    <property type="entry name" value="sigma70-ECF"/>
    <property type="match status" value="1"/>
</dbReference>
<comment type="similarity">
    <text evidence="1">Belongs to the sigma-70 factor family. ECF subfamily.</text>
</comment>
<sequence>MNILHLGHMPETRRLHQQWLVSVREQDDRSAFAEIYHCYWRELYIHAVKRVRDEQQAEDILQELFVQLWERRATLDTEMNLRAYLYGMLKFKLIDFFNSNKAQQKLLDGLAEHMFDYVQQHPEELETYLAMEKLLEEELEAMPNNMQQAVLLRWEHYSIKEIARRLNLSEQTVKNNLTEATKRLQRGLTARSKDVYGPLFLLFVQSLQEWLKP</sequence>
<keyword evidence="3" id="KW-0731">Sigma factor</keyword>
<evidence type="ECO:0000313" key="7">
    <source>
        <dbReference type="EMBL" id="SUJ24309.1"/>
    </source>
</evidence>
<dbReference type="InterPro" id="IPR014284">
    <property type="entry name" value="RNA_pol_sigma-70_dom"/>
</dbReference>
<evidence type="ECO:0000256" key="4">
    <source>
        <dbReference type="ARBA" id="ARBA00023163"/>
    </source>
</evidence>
<dbReference type="EMBL" id="UGYW01000002">
    <property type="protein sequence ID" value="SUJ24309.1"/>
    <property type="molecule type" value="Genomic_DNA"/>
</dbReference>
<dbReference type="RefSeq" id="WP_115170944.1">
    <property type="nucleotide sequence ID" value="NZ_UGYW01000002.1"/>
</dbReference>
<dbReference type="AlphaFoldDB" id="A0A380CMQ9"/>
<organism evidence="7 8">
    <name type="scientific">Sphingobacterium spiritivorum</name>
    <name type="common">Flavobacterium spiritivorum</name>
    <dbReference type="NCBI Taxonomy" id="258"/>
    <lineage>
        <taxon>Bacteria</taxon>
        <taxon>Pseudomonadati</taxon>
        <taxon>Bacteroidota</taxon>
        <taxon>Sphingobacteriia</taxon>
        <taxon>Sphingobacteriales</taxon>
        <taxon>Sphingobacteriaceae</taxon>
        <taxon>Sphingobacterium</taxon>
    </lineage>
</organism>
<dbReference type="InterPro" id="IPR013325">
    <property type="entry name" value="RNA_pol_sigma_r2"/>
</dbReference>
<dbReference type="GO" id="GO:0006352">
    <property type="term" value="P:DNA-templated transcription initiation"/>
    <property type="evidence" value="ECO:0007669"/>
    <property type="project" value="InterPro"/>
</dbReference>
<dbReference type="GO" id="GO:0003677">
    <property type="term" value="F:DNA binding"/>
    <property type="evidence" value="ECO:0007669"/>
    <property type="project" value="InterPro"/>
</dbReference>
<dbReference type="SUPFAM" id="SSF88659">
    <property type="entry name" value="Sigma3 and sigma4 domains of RNA polymerase sigma factors"/>
    <property type="match status" value="1"/>
</dbReference>
<keyword evidence="2" id="KW-0805">Transcription regulation</keyword>
<name>A0A380CMQ9_SPHSI</name>
<proteinExistence type="inferred from homology"/>
<gene>
    <name evidence="7" type="primary">sigM_5</name>
    <name evidence="7" type="ORF">NCTC11388_03478</name>
</gene>
<feature type="domain" description="RNA polymerase sigma-70 region 2" evidence="5">
    <location>
        <begin position="36"/>
        <end position="101"/>
    </location>
</feature>